<keyword evidence="3" id="KW-1185">Reference proteome</keyword>
<evidence type="ECO:0000313" key="3">
    <source>
        <dbReference type="Proteomes" id="UP000321424"/>
    </source>
</evidence>
<organism evidence="2 3">
    <name type="scientific">Nocardia ninae NBRC 108245</name>
    <dbReference type="NCBI Taxonomy" id="1210091"/>
    <lineage>
        <taxon>Bacteria</taxon>
        <taxon>Bacillati</taxon>
        <taxon>Actinomycetota</taxon>
        <taxon>Actinomycetes</taxon>
        <taxon>Mycobacteriales</taxon>
        <taxon>Nocardiaceae</taxon>
        <taxon>Nocardia</taxon>
    </lineage>
</organism>
<reference evidence="2 3" key="1">
    <citation type="submission" date="2019-07" db="EMBL/GenBank/DDBJ databases">
        <title>Whole genome shotgun sequence of Nocardia ninae NBRC 108245.</title>
        <authorList>
            <person name="Hosoyama A."/>
            <person name="Uohara A."/>
            <person name="Ohji S."/>
            <person name="Ichikawa N."/>
        </authorList>
    </citation>
    <scope>NUCLEOTIDE SEQUENCE [LARGE SCALE GENOMIC DNA]</scope>
    <source>
        <strain evidence="2 3">NBRC 108245</strain>
    </source>
</reference>
<accession>A0A511M8F5</accession>
<dbReference type="Proteomes" id="UP000321424">
    <property type="component" value="Unassembled WGS sequence"/>
</dbReference>
<keyword evidence="1" id="KW-1133">Transmembrane helix</keyword>
<gene>
    <name evidence="2" type="ORF">NN4_10060</name>
</gene>
<dbReference type="EMBL" id="BJXA01000003">
    <property type="protein sequence ID" value="GEM36487.1"/>
    <property type="molecule type" value="Genomic_DNA"/>
</dbReference>
<name>A0A511M8F5_9NOCA</name>
<feature type="transmembrane region" description="Helical" evidence="1">
    <location>
        <begin position="59"/>
        <end position="78"/>
    </location>
</feature>
<sequence>MLDAAYIGTLDPHLAALSEPTTRDSIAGANRVTRMDPRIQSGELADAAADLYTQAVPSVFLASAAICALIAILVAARLPKTVAQQ</sequence>
<dbReference type="AlphaFoldDB" id="A0A511M8F5"/>
<evidence type="ECO:0000256" key="1">
    <source>
        <dbReference type="SAM" id="Phobius"/>
    </source>
</evidence>
<comment type="caution">
    <text evidence="2">The sequence shown here is derived from an EMBL/GenBank/DDBJ whole genome shotgun (WGS) entry which is preliminary data.</text>
</comment>
<protein>
    <submittedName>
        <fullName evidence="2">Uncharacterized protein</fullName>
    </submittedName>
</protein>
<keyword evidence="1" id="KW-0812">Transmembrane</keyword>
<keyword evidence="1" id="KW-0472">Membrane</keyword>
<evidence type="ECO:0000313" key="2">
    <source>
        <dbReference type="EMBL" id="GEM36487.1"/>
    </source>
</evidence>
<proteinExistence type="predicted"/>